<comment type="caution">
    <text evidence="1">The sequence shown here is derived from an EMBL/GenBank/DDBJ whole genome shotgun (WGS) entry which is preliminary data.</text>
</comment>
<protein>
    <submittedName>
        <fullName evidence="1">Uncharacterized protein</fullName>
    </submittedName>
</protein>
<proteinExistence type="predicted"/>
<sequence length="74" mass="8151">MLVPLDVHDHRTLSRRAAQRYALTEALACRRAEEPAADPLVRARHRLAAGIDRVADQLHRAARRVAPAAVAPGR</sequence>
<keyword evidence="2" id="KW-1185">Reference proteome</keyword>
<reference evidence="1 2" key="1">
    <citation type="submission" date="2018-07" db="EMBL/GenBank/DDBJ databases">
        <title>Desertimonas flava gen. nov. sp. nov.</title>
        <authorList>
            <person name="Liu S."/>
        </authorList>
    </citation>
    <scope>NUCLEOTIDE SEQUENCE [LARGE SCALE GENOMIC DNA]</scope>
    <source>
        <strain evidence="1 2">16Sb5-5</strain>
    </source>
</reference>
<dbReference type="RefSeq" id="WP_114126182.1">
    <property type="nucleotide sequence ID" value="NZ_QOUI01000004.1"/>
</dbReference>
<accession>A0A367YVS6</accession>
<organism evidence="1 2">
    <name type="scientific">Desertihabitans brevis</name>
    <dbReference type="NCBI Taxonomy" id="2268447"/>
    <lineage>
        <taxon>Bacteria</taxon>
        <taxon>Bacillati</taxon>
        <taxon>Actinomycetota</taxon>
        <taxon>Actinomycetes</taxon>
        <taxon>Propionibacteriales</taxon>
        <taxon>Propionibacteriaceae</taxon>
        <taxon>Desertihabitans</taxon>
    </lineage>
</organism>
<evidence type="ECO:0000313" key="2">
    <source>
        <dbReference type="Proteomes" id="UP000252770"/>
    </source>
</evidence>
<name>A0A367YVS6_9ACTN</name>
<dbReference type="AlphaFoldDB" id="A0A367YVS6"/>
<evidence type="ECO:0000313" key="1">
    <source>
        <dbReference type="EMBL" id="RCK69996.1"/>
    </source>
</evidence>
<dbReference type="Proteomes" id="UP000252770">
    <property type="component" value="Unassembled WGS sequence"/>
</dbReference>
<dbReference type="EMBL" id="QOUI01000004">
    <property type="protein sequence ID" value="RCK69996.1"/>
    <property type="molecule type" value="Genomic_DNA"/>
</dbReference>
<gene>
    <name evidence="1" type="ORF">DT076_08280</name>
</gene>